<dbReference type="AlphaFoldDB" id="A0A1D7V1J6"/>
<evidence type="ECO:0000256" key="1">
    <source>
        <dbReference type="SAM" id="Phobius"/>
    </source>
</evidence>
<dbReference type="OrthoDB" id="343224at2"/>
<keyword evidence="1" id="KW-0472">Membrane</keyword>
<keyword evidence="1" id="KW-0812">Transmembrane</keyword>
<protein>
    <recommendedName>
        <fullName evidence="4">Lipoprotein</fullName>
    </recommendedName>
</protein>
<dbReference type="KEGG" id="laj:A0128_18610"/>
<dbReference type="NCBIfam" id="NF047502">
    <property type="entry name" value="LIC_13346_fam"/>
    <property type="match status" value="1"/>
</dbReference>
<gene>
    <name evidence="2" type="ORF">A0128_18610</name>
</gene>
<evidence type="ECO:0000313" key="2">
    <source>
        <dbReference type="EMBL" id="AOP35675.1"/>
    </source>
</evidence>
<dbReference type="EMBL" id="CP015217">
    <property type="protein sequence ID" value="AOP35675.1"/>
    <property type="molecule type" value="Genomic_DNA"/>
</dbReference>
<sequence>MKKVFRFSKSVLIRSQFRLFLLFQVGISFFFFHCGSFPMHWFETSKSLSEKYSSQIYFVSSPFVSPYYESSSFQARYIFLRNQAGKEEMVQGILKYMELSGKTEQTERILLDVSEWKGNFQRNPSDKHKLEFTPKFVSKRFEKSNSKTLPEIINPQPKNEPLEDIKKEFVIGDEGGIRETEETRVVPGIGILKWKHGLRGILVRIMQTEFISANGTLTSSRDYDYESLEYPPAIGLTGTIPILPLRKGESYVDYYCLDFPSDVDLLALRKNELKKSVSFYDLSTNKPFTTTANFKNYPIIRISNEKSQSP</sequence>
<evidence type="ECO:0000313" key="3">
    <source>
        <dbReference type="Proteomes" id="UP000094197"/>
    </source>
</evidence>
<dbReference type="RefSeq" id="WP_069608876.1">
    <property type="nucleotide sequence ID" value="NZ_CP015217.1"/>
</dbReference>
<reference evidence="2 3" key="1">
    <citation type="submission" date="2016-04" db="EMBL/GenBank/DDBJ databases">
        <title>Complete genome seqeunce of Leptospira alstonii serovar Room22.</title>
        <authorList>
            <person name="Nally J.E."/>
            <person name="Bayles D.O."/>
            <person name="Hurley D."/>
            <person name="Fanning S."/>
            <person name="McMahon B.J."/>
            <person name="Arent Z."/>
        </authorList>
    </citation>
    <scope>NUCLEOTIDE SEQUENCE [LARGE SCALE GENOMIC DNA]</scope>
    <source>
        <strain evidence="2 3">GWTS #1</strain>
    </source>
</reference>
<organism evidence="2 3">
    <name type="scientific">Leptospira tipperaryensis</name>
    <dbReference type="NCBI Taxonomy" id="2564040"/>
    <lineage>
        <taxon>Bacteria</taxon>
        <taxon>Pseudomonadati</taxon>
        <taxon>Spirochaetota</taxon>
        <taxon>Spirochaetia</taxon>
        <taxon>Leptospirales</taxon>
        <taxon>Leptospiraceae</taxon>
        <taxon>Leptospira</taxon>
    </lineage>
</organism>
<dbReference type="Proteomes" id="UP000094197">
    <property type="component" value="Chromosome 1"/>
</dbReference>
<keyword evidence="3" id="KW-1185">Reference proteome</keyword>
<proteinExistence type="predicted"/>
<keyword evidence="1" id="KW-1133">Transmembrane helix</keyword>
<feature type="transmembrane region" description="Helical" evidence="1">
    <location>
        <begin position="20"/>
        <end position="42"/>
    </location>
</feature>
<accession>A0A1D7V1J6</accession>
<evidence type="ECO:0008006" key="4">
    <source>
        <dbReference type="Google" id="ProtNLM"/>
    </source>
</evidence>
<name>A0A1D7V1J6_9LEPT</name>